<accession>A0ABQ1CF89</accession>
<feature type="domain" description="Pyruvate carboxyltransferase" evidence="4">
    <location>
        <begin position="1"/>
        <end position="115"/>
    </location>
</feature>
<reference evidence="5 6" key="1">
    <citation type="journal article" date="2019" name="Emerg. Microbes Infect.">
        <title>Comprehensive subspecies identification of 175 nontuberculous mycobacteria species based on 7547 genomic profiles.</title>
        <authorList>
            <person name="Matsumoto Y."/>
            <person name="Kinjo T."/>
            <person name="Motooka D."/>
            <person name="Nabeya D."/>
            <person name="Jung N."/>
            <person name="Uechi K."/>
            <person name="Horii T."/>
            <person name="Iida T."/>
            <person name="Fujita J."/>
            <person name="Nakamura S."/>
        </authorList>
    </citation>
    <scope>NUCLEOTIDE SEQUENCE [LARGE SCALE GENOMIC DNA]</scope>
    <source>
        <strain evidence="5 6">JCM 18565</strain>
    </source>
</reference>
<dbReference type="Proteomes" id="UP000465240">
    <property type="component" value="Unassembled WGS sequence"/>
</dbReference>
<dbReference type="SUPFAM" id="SSF51569">
    <property type="entry name" value="Aldolase"/>
    <property type="match status" value="1"/>
</dbReference>
<dbReference type="PANTHER" id="PTHR42738">
    <property type="entry name" value="HYDROXYMETHYLGLUTARYL-COA LYASE"/>
    <property type="match status" value="1"/>
</dbReference>
<keyword evidence="2" id="KW-0479">Metal-binding</keyword>
<evidence type="ECO:0000256" key="1">
    <source>
        <dbReference type="ARBA" id="ARBA00009405"/>
    </source>
</evidence>
<sequence>MPLQRVLDIAEQFAAAGATEIGFGDTTGMANPAYVGEFFAAAIERLPGVEVTAHFHNAARAPPPQVGCTSFESSFGELGGCPVPAGSTGNIASEDLISMFEEMGVSTGVSLPAMIDAARAAQNVLGRKLTSHSIVAGPIDWAPNPDAPSCR</sequence>
<dbReference type="InterPro" id="IPR000891">
    <property type="entry name" value="PYR_CT"/>
</dbReference>
<name>A0ABQ1CF89_9MYCO</name>
<dbReference type="PANTHER" id="PTHR42738:SF7">
    <property type="entry name" value="HYDROXYMETHYLGLUTARYL-COA LYASE"/>
    <property type="match status" value="1"/>
</dbReference>
<dbReference type="EMBL" id="BLKX01000002">
    <property type="protein sequence ID" value="GFG83115.1"/>
    <property type="molecule type" value="Genomic_DNA"/>
</dbReference>
<proteinExistence type="inferred from homology"/>
<comment type="caution">
    <text evidence="5">The sequence shown here is derived from an EMBL/GenBank/DDBJ whole genome shotgun (WGS) entry which is preliminary data.</text>
</comment>
<dbReference type="PROSITE" id="PS50991">
    <property type="entry name" value="PYR_CT"/>
    <property type="match status" value="1"/>
</dbReference>
<geneLocation type="plasmid" evidence="5">
    <name>pJCM18565</name>
</geneLocation>
<keyword evidence="6" id="KW-1185">Reference proteome</keyword>
<dbReference type="Gene3D" id="3.20.20.70">
    <property type="entry name" value="Aldolase class I"/>
    <property type="match status" value="1"/>
</dbReference>
<keyword evidence="5" id="KW-0614">Plasmid</keyword>
<evidence type="ECO:0000313" key="6">
    <source>
        <dbReference type="Proteomes" id="UP000465240"/>
    </source>
</evidence>
<dbReference type="Pfam" id="PF00682">
    <property type="entry name" value="HMGL-like"/>
    <property type="match status" value="1"/>
</dbReference>
<organism evidence="5 6">
    <name type="scientific">Mycobacterium paragordonae</name>
    <dbReference type="NCBI Taxonomy" id="1389713"/>
    <lineage>
        <taxon>Bacteria</taxon>
        <taxon>Bacillati</taxon>
        <taxon>Actinomycetota</taxon>
        <taxon>Actinomycetes</taxon>
        <taxon>Mycobacteriales</taxon>
        <taxon>Mycobacteriaceae</taxon>
        <taxon>Mycobacterium</taxon>
    </lineage>
</organism>
<dbReference type="InterPro" id="IPR043594">
    <property type="entry name" value="HMGL"/>
</dbReference>
<dbReference type="InterPro" id="IPR013785">
    <property type="entry name" value="Aldolase_TIM"/>
</dbReference>
<gene>
    <name evidence="5" type="ORF">MPRG_63910</name>
</gene>
<evidence type="ECO:0000259" key="4">
    <source>
        <dbReference type="PROSITE" id="PS50991"/>
    </source>
</evidence>
<protein>
    <recommendedName>
        <fullName evidence="4">Pyruvate carboxyltransferase domain-containing protein</fullName>
    </recommendedName>
</protein>
<evidence type="ECO:0000256" key="3">
    <source>
        <dbReference type="ARBA" id="ARBA00023239"/>
    </source>
</evidence>
<comment type="similarity">
    <text evidence="1">Belongs to the HMG-CoA lyase family.</text>
</comment>
<evidence type="ECO:0000256" key="2">
    <source>
        <dbReference type="ARBA" id="ARBA00022723"/>
    </source>
</evidence>
<keyword evidence="3" id="KW-0456">Lyase</keyword>
<evidence type="ECO:0000313" key="5">
    <source>
        <dbReference type="EMBL" id="GFG83115.1"/>
    </source>
</evidence>